<name>A0A0B7F7Q7_THACB</name>
<evidence type="ECO:0000313" key="5">
    <source>
        <dbReference type="Proteomes" id="UP000059188"/>
    </source>
</evidence>
<dbReference type="InterPro" id="IPR001138">
    <property type="entry name" value="Zn2Cys6_DnaBD"/>
</dbReference>
<organism evidence="4 5">
    <name type="scientific">Thanatephorus cucumeris (strain AG1-IB / isolate 7/3/14)</name>
    <name type="common">Lettuce bottom rot fungus</name>
    <name type="synonym">Rhizoctonia solani</name>
    <dbReference type="NCBI Taxonomy" id="1108050"/>
    <lineage>
        <taxon>Eukaryota</taxon>
        <taxon>Fungi</taxon>
        <taxon>Dikarya</taxon>
        <taxon>Basidiomycota</taxon>
        <taxon>Agaricomycotina</taxon>
        <taxon>Agaricomycetes</taxon>
        <taxon>Cantharellales</taxon>
        <taxon>Ceratobasidiaceae</taxon>
        <taxon>Rhizoctonia</taxon>
        <taxon>Rhizoctonia solani AG-1</taxon>
    </lineage>
</organism>
<dbReference type="CDD" id="cd00067">
    <property type="entry name" value="GAL4"/>
    <property type="match status" value="1"/>
</dbReference>
<dbReference type="InterPro" id="IPR021858">
    <property type="entry name" value="Fun_TF"/>
</dbReference>
<dbReference type="PANTHER" id="PTHR37534:SF46">
    <property type="entry name" value="ZN(II)2CYS6 TRANSCRIPTION FACTOR (EUROFUNG)"/>
    <property type="match status" value="1"/>
</dbReference>
<dbReference type="GO" id="GO:0005634">
    <property type="term" value="C:nucleus"/>
    <property type="evidence" value="ECO:0007669"/>
    <property type="project" value="UniProtKB-SubCell"/>
</dbReference>
<dbReference type="SMART" id="SM00066">
    <property type="entry name" value="GAL4"/>
    <property type="match status" value="1"/>
</dbReference>
<dbReference type="InterPro" id="IPR036864">
    <property type="entry name" value="Zn2-C6_fun-type_DNA-bd_sf"/>
</dbReference>
<sequence length="503" mass="56786">MQNTRNYSCKNCSERGKDCDGAEPICNLCIRDGLLCSGSEPLIRALPHASLSWEPPESSHIFDEPLANTSGLLQRAISTIVSTPAWGSSYGNSHGFDSHGSLSTVYPTTLRTLSLDPRIDSNTLPFILGQYIRFLDKIAFRMPPPEVREGIMLRLRGSAIMFSVMSLGARIFQAALDNFDNTNWPIYANLVDKLYSRICVASKTVNDHSYLEGRLSGAIELASFKFMTADNATGYELVRKETPTLLRLAYQYPELWSKRGMISLSQVMLCEKYEIFSFTWTDNIAAMVLGTPTFLPYDTTTLTNRSKFQTEWMWGCPEVFIIQCARINRSRSLRGEYSDQRRWKGIEKELVEWEPVSESSNDSRDTVARLAVQESWRHAMLIYLYMAICGVNSADPRVDASVNQITKLVRTVKHTDSFDRHLFVPCLIVGACARSESQRALVETKLSSMKAMKIWVLRSADFTAVLEHLWHGAAKDGRATTWNDYIQSRRAILPVSEGNTPVF</sequence>
<dbReference type="OrthoDB" id="4491390at2759"/>
<protein>
    <recommendedName>
        <fullName evidence="3">Zn(2)-C6 fungal-type domain-containing protein</fullName>
    </recommendedName>
</protein>
<evidence type="ECO:0000256" key="2">
    <source>
        <dbReference type="ARBA" id="ARBA00023242"/>
    </source>
</evidence>
<dbReference type="GO" id="GO:0008270">
    <property type="term" value="F:zinc ion binding"/>
    <property type="evidence" value="ECO:0007669"/>
    <property type="project" value="InterPro"/>
</dbReference>
<dbReference type="Proteomes" id="UP000059188">
    <property type="component" value="Unassembled WGS sequence"/>
</dbReference>
<dbReference type="GO" id="GO:0000981">
    <property type="term" value="F:DNA-binding transcription factor activity, RNA polymerase II-specific"/>
    <property type="evidence" value="ECO:0007669"/>
    <property type="project" value="InterPro"/>
</dbReference>
<gene>
    <name evidence="4" type="ORF">RSOLAG1IB_06781</name>
</gene>
<dbReference type="AlphaFoldDB" id="A0A0B7F7Q7"/>
<keyword evidence="2" id="KW-0539">Nucleus</keyword>
<dbReference type="PANTHER" id="PTHR37534">
    <property type="entry name" value="TRANSCRIPTIONAL ACTIVATOR PROTEIN UGA3"/>
    <property type="match status" value="1"/>
</dbReference>
<accession>A0A0B7F7Q7</accession>
<evidence type="ECO:0000313" key="4">
    <source>
        <dbReference type="EMBL" id="CEL54071.1"/>
    </source>
</evidence>
<dbReference type="EMBL" id="LN679114">
    <property type="protein sequence ID" value="CEL54071.1"/>
    <property type="molecule type" value="Genomic_DNA"/>
</dbReference>
<reference evidence="4 5" key="1">
    <citation type="submission" date="2014-11" db="EMBL/GenBank/DDBJ databases">
        <authorList>
            <person name="Wibberg Daniel"/>
        </authorList>
    </citation>
    <scope>NUCLEOTIDE SEQUENCE [LARGE SCALE GENOMIC DNA]</scope>
    <source>
        <strain evidence="4">Rhizoctonia solani AG1-IB 7/3/14</strain>
    </source>
</reference>
<feature type="domain" description="Zn(2)-C6 fungal-type" evidence="3">
    <location>
        <begin position="3"/>
        <end position="47"/>
    </location>
</feature>
<keyword evidence="5" id="KW-1185">Reference proteome</keyword>
<evidence type="ECO:0000256" key="1">
    <source>
        <dbReference type="ARBA" id="ARBA00004123"/>
    </source>
</evidence>
<dbReference type="Pfam" id="PF11951">
    <property type="entry name" value="Fungal_trans_2"/>
    <property type="match status" value="1"/>
</dbReference>
<evidence type="ECO:0000259" key="3">
    <source>
        <dbReference type="SMART" id="SM00066"/>
    </source>
</evidence>
<proteinExistence type="predicted"/>
<comment type="subcellular location">
    <subcellularLocation>
        <location evidence="1">Nucleus</location>
    </subcellularLocation>
</comment>
<dbReference type="SUPFAM" id="SSF57701">
    <property type="entry name" value="Zn2/Cys6 DNA-binding domain"/>
    <property type="match status" value="1"/>
</dbReference>